<evidence type="ECO:0000256" key="9">
    <source>
        <dbReference type="ARBA" id="ARBA00031636"/>
    </source>
</evidence>
<keyword evidence="7" id="KW-0406">Ion transport</keyword>
<organism evidence="11 12">
    <name type="scientific">Salinihabitans flavidus</name>
    <dbReference type="NCBI Taxonomy" id="569882"/>
    <lineage>
        <taxon>Bacteria</taxon>
        <taxon>Pseudomonadati</taxon>
        <taxon>Pseudomonadota</taxon>
        <taxon>Alphaproteobacteria</taxon>
        <taxon>Rhodobacterales</taxon>
        <taxon>Roseobacteraceae</taxon>
        <taxon>Salinihabitans</taxon>
    </lineage>
</organism>
<keyword evidence="3" id="KW-0050">Antiport</keyword>
<dbReference type="GO" id="GO:0006811">
    <property type="term" value="P:monoatomic ion transport"/>
    <property type="evidence" value="ECO:0007669"/>
    <property type="project" value="UniProtKB-KW"/>
</dbReference>
<evidence type="ECO:0000256" key="6">
    <source>
        <dbReference type="ARBA" id="ARBA00022989"/>
    </source>
</evidence>
<dbReference type="PIRSF" id="PIRSF006603">
    <property type="entry name" value="DinF"/>
    <property type="match status" value="1"/>
</dbReference>
<accession>A0A1H8V3W0</accession>
<dbReference type="STRING" id="569882.SAMN04490248_12512"/>
<dbReference type="GO" id="GO:0015297">
    <property type="term" value="F:antiporter activity"/>
    <property type="evidence" value="ECO:0007669"/>
    <property type="project" value="UniProtKB-KW"/>
</dbReference>
<feature type="transmembrane region" description="Helical" evidence="10">
    <location>
        <begin position="127"/>
        <end position="145"/>
    </location>
</feature>
<dbReference type="PANTHER" id="PTHR43298">
    <property type="entry name" value="MULTIDRUG RESISTANCE PROTEIN NORM-RELATED"/>
    <property type="match status" value="1"/>
</dbReference>
<keyword evidence="6 10" id="KW-1133">Transmembrane helix</keyword>
<dbReference type="CDD" id="cd13131">
    <property type="entry name" value="MATE_NorM_like"/>
    <property type="match status" value="1"/>
</dbReference>
<evidence type="ECO:0000256" key="2">
    <source>
        <dbReference type="ARBA" id="ARBA00022448"/>
    </source>
</evidence>
<evidence type="ECO:0000256" key="1">
    <source>
        <dbReference type="ARBA" id="ARBA00004429"/>
    </source>
</evidence>
<dbReference type="PANTHER" id="PTHR43298:SF2">
    <property type="entry name" value="FMN_FAD EXPORTER YEEO-RELATED"/>
    <property type="match status" value="1"/>
</dbReference>
<feature type="transmembrane region" description="Helical" evidence="10">
    <location>
        <begin position="157"/>
        <end position="179"/>
    </location>
</feature>
<feature type="transmembrane region" description="Helical" evidence="10">
    <location>
        <begin position="191"/>
        <end position="214"/>
    </location>
</feature>
<dbReference type="Pfam" id="PF01554">
    <property type="entry name" value="MatE"/>
    <property type="match status" value="2"/>
</dbReference>
<feature type="transmembrane region" description="Helical" evidence="10">
    <location>
        <begin position="89"/>
        <end position="115"/>
    </location>
</feature>
<feature type="transmembrane region" description="Helical" evidence="10">
    <location>
        <begin position="313"/>
        <end position="341"/>
    </location>
</feature>
<evidence type="ECO:0000256" key="8">
    <source>
        <dbReference type="ARBA" id="ARBA00023136"/>
    </source>
</evidence>
<feature type="transmembrane region" description="Helical" evidence="10">
    <location>
        <begin position="42"/>
        <end position="68"/>
    </location>
</feature>
<keyword evidence="4" id="KW-1003">Cell membrane</keyword>
<keyword evidence="8 10" id="KW-0472">Membrane</keyword>
<evidence type="ECO:0000256" key="3">
    <source>
        <dbReference type="ARBA" id="ARBA00022449"/>
    </source>
</evidence>
<evidence type="ECO:0000256" key="7">
    <source>
        <dbReference type="ARBA" id="ARBA00023065"/>
    </source>
</evidence>
<keyword evidence="5 10" id="KW-0812">Transmembrane</keyword>
<evidence type="ECO:0000313" key="12">
    <source>
        <dbReference type="Proteomes" id="UP000198893"/>
    </source>
</evidence>
<protein>
    <recommendedName>
        <fullName evidence="9">Multidrug-efflux transporter</fullName>
    </recommendedName>
</protein>
<feature type="transmembrane region" description="Helical" evidence="10">
    <location>
        <begin position="417"/>
        <end position="438"/>
    </location>
</feature>
<evidence type="ECO:0000256" key="4">
    <source>
        <dbReference type="ARBA" id="ARBA00022475"/>
    </source>
</evidence>
<gene>
    <name evidence="11" type="ORF">SAMN04490248_12512</name>
</gene>
<proteinExistence type="predicted"/>
<evidence type="ECO:0000256" key="5">
    <source>
        <dbReference type="ARBA" id="ARBA00022692"/>
    </source>
</evidence>
<feature type="transmembrane region" description="Helical" evidence="10">
    <location>
        <begin position="347"/>
        <end position="368"/>
    </location>
</feature>
<keyword evidence="12" id="KW-1185">Reference proteome</keyword>
<evidence type="ECO:0000313" key="11">
    <source>
        <dbReference type="EMBL" id="SEP10182.1"/>
    </source>
</evidence>
<dbReference type="InterPro" id="IPR050222">
    <property type="entry name" value="MATE_MdtK"/>
</dbReference>
<comment type="subcellular location">
    <subcellularLocation>
        <location evidence="1">Cell inner membrane</location>
        <topology evidence="1">Multi-pass membrane protein</topology>
    </subcellularLocation>
</comment>
<dbReference type="AlphaFoldDB" id="A0A1H8V3W0"/>
<dbReference type="GO" id="GO:0005886">
    <property type="term" value="C:plasma membrane"/>
    <property type="evidence" value="ECO:0007669"/>
    <property type="project" value="UniProtKB-SubCell"/>
</dbReference>
<reference evidence="11 12" key="1">
    <citation type="submission" date="2016-10" db="EMBL/GenBank/DDBJ databases">
        <authorList>
            <person name="de Groot N.N."/>
        </authorList>
    </citation>
    <scope>NUCLEOTIDE SEQUENCE [LARGE SCALE GENOMIC DNA]</scope>
    <source>
        <strain evidence="11 12">DSM 27842</strain>
    </source>
</reference>
<feature type="transmembrane region" description="Helical" evidence="10">
    <location>
        <begin position="389"/>
        <end position="411"/>
    </location>
</feature>
<dbReference type="Proteomes" id="UP000198893">
    <property type="component" value="Unassembled WGS sequence"/>
</dbReference>
<sequence length="452" mass="47615">MSYPDHARAIWRLGLPLVGGHLAQFAVGLTDTVMLGWYSVEALAAVVLGSGFFFVLFIFGSGFAIAVMPMVASADAAGDEVGLRRVTRMGLWLSVGFAFLALPLFWFSGALLLGLGQTPALAEVAQGYLRIAWLGLLPALLVMVLKSYLAALERTRVVFWVTVIGAVANGLANYALIFGNWGAPELGVTGAAIASIVVHAVSMAGVVLYAVLVLPEHEIFRRLWRPDWVELGRVFRLGVPIGITNLAEVGLFAASSIMVGWLGAVPLAAHGIALNLASVAFMVHLGLSNAATVRAGNAIGRRDAEHMARGARAIMAMSLLVALATVAVFVAVPEVLVGLFIAPDEPARAAILATGAAFMIVAALFQVVDGAQVMALGLLRGALDTRVPMVIAAISYWGLGVPSSYVLGFVFGLEGVGVWLGMVVGLSFAGVLLMWRFWGPTLRSLRARFGAH</sequence>
<dbReference type="EMBL" id="FODS01000025">
    <property type="protein sequence ID" value="SEP10182.1"/>
    <property type="molecule type" value="Genomic_DNA"/>
</dbReference>
<name>A0A1H8V3W0_9RHOB</name>
<dbReference type="InterPro" id="IPR002528">
    <property type="entry name" value="MATE_fam"/>
</dbReference>
<dbReference type="NCBIfam" id="TIGR00797">
    <property type="entry name" value="matE"/>
    <property type="match status" value="1"/>
</dbReference>
<keyword evidence="2" id="KW-0813">Transport</keyword>
<dbReference type="InterPro" id="IPR048279">
    <property type="entry name" value="MdtK-like"/>
</dbReference>
<feature type="transmembrane region" description="Helical" evidence="10">
    <location>
        <begin position="234"/>
        <end position="261"/>
    </location>
</feature>
<feature type="transmembrane region" description="Helical" evidence="10">
    <location>
        <begin position="9"/>
        <end position="30"/>
    </location>
</feature>
<feature type="transmembrane region" description="Helical" evidence="10">
    <location>
        <begin position="267"/>
        <end position="292"/>
    </location>
</feature>
<dbReference type="GO" id="GO:0042910">
    <property type="term" value="F:xenobiotic transmembrane transporter activity"/>
    <property type="evidence" value="ECO:0007669"/>
    <property type="project" value="InterPro"/>
</dbReference>
<evidence type="ECO:0000256" key="10">
    <source>
        <dbReference type="SAM" id="Phobius"/>
    </source>
</evidence>